<evidence type="ECO:0000256" key="1">
    <source>
        <dbReference type="ARBA" id="ARBA00008239"/>
    </source>
</evidence>
<feature type="binding site" evidence="5">
    <location>
        <position position="73"/>
    </location>
    <ligand>
        <name>ATP</name>
        <dbReference type="ChEBI" id="CHEBI:30616"/>
    </ligand>
</feature>
<dbReference type="InterPro" id="IPR001404">
    <property type="entry name" value="Hsp90_fam"/>
</dbReference>
<accession>C0W2X8</accession>
<dbReference type="InterPro" id="IPR020568">
    <property type="entry name" value="Ribosomal_Su5_D2-typ_SF"/>
</dbReference>
<gene>
    <name evidence="6" type="ORF">HMPREF0058_0222</name>
</gene>
<dbReference type="PRINTS" id="PR00775">
    <property type="entry name" value="HEATSHOCK90"/>
</dbReference>
<feature type="binding site" evidence="5">
    <location>
        <position position="34"/>
    </location>
    <ligand>
        <name>ATP</name>
        <dbReference type="ChEBI" id="CHEBI:30616"/>
    </ligand>
</feature>
<dbReference type="Gene3D" id="3.30.565.10">
    <property type="entry name" value="Histidine kinase-like ATPase, C-terminal domain"/>
    <property type="match status" value="1"/>
</dbReference>
<evidence type="ECO:0000256" key="5">
    <source>
        <dbReference type="PIRSR" id="PIRSR002583-1"/>
    </source>
</evidence>
<dbReference type="Pfam" id="PF13589">
    <property type="entry name" value="HATPase_c_3"/>
    <property type="match status" value="1"/>
</dbReference>
<protein>
    <submittedName>
        <fullName evidence="6">ATPase/histidine kinase/DNA gyrase B/HSP90 domain protein</fullName>
    </submittedName>
</protein>
<evidence type="ECO:0000256" key="3">
    <source>
        <dbReference type="ARBA" id="ARBA00022840"/>
    </source>
</evidence>
<keyword evidence="4" id="KW-0143">Chaperone</keyword>
<keyword evidence="2 5" id="KW-0547">Nucleotide-binding</keyword>
<dbReference type="RefSeq" id="WP_006549523.1">
    <property type="nucleotide sequence ID" value="NZ_DS999576.1"/>
</dbReference>
<organism evidence="6 7">
    <name type="scientific">Actinomyces urogenitalis DSM 15434</name>
    <dbReference type="NCBI Taxonomy" id="525246"/>
    <lineage>
        <taxon>Bacteria</taxon>
        <taxon>Bacillati</taxon>
        <taxon>Actinomycetota</taxon>
        <taxon>Actinomycetes</taxon>
        <taxon>Actinomycetales</taxon>
        <taxon>Actinomycetaceae</taxon>
        <taxon>Actinomyces</taxon>
    </lineage>
</organism>
<dbReference type="GO" id="GO:0140662">
    <property type="term" value="F:ATP-dependent protein folding chaperone"/>
    <property type="evidence" value="ECO:0007669"/>
    <property type="project" value="InterPro"/>
</dbReference>
<dbReference type="SUPFAM" id="SSF54211">
    <property type="entry name" value="Ribosomal protein S5 domain 2-like"/>
    <property type="match status" value="1"/>
</dbReference>
<dbReference type="Proteomes" id="UP000004778">
    <property type="component" value="Unassembled WGS sequence"/>
</dbReference>
<dbReference type="GO" id="GO:0016301">
    <property type="term" value="F:kinase activity"/>
    <property type="evidence" value="ECO:0007669"/>
    <property type="project" value="UniProtKB-KW"/>
</dbReference>
<dbReference type="STRING" id="103621.GCA_001067145_00265"/>
<dbReference type="NCBIfam" id="NF010683">
    <property type="entry name" value="PRK14083.1"/>
    <property type="match status" value="1"/>
</dbReference>
<evidence type="ECO:0000313" key="6">
    <source>
        <dbReference type="EMBL" id="EEH66918.1"/>
    </source>
</evidence>
<dbReference type="EMBL" id="ACFH01000010">
    <property type="protein sequence ID" value="EEH66918.1"/>
    <property type="molecule type" value="Genomic_DNA"/>
</dbReference>
<dbReference type="GO" id="GO:0016887">
    <property type="term" value="F:ATP hydrolysis activity"/>
    <property type="evidence" value="ECO:0007669"/>
    <property type="project" value="InterPro"/>
</dbReference>
<evidence type="ECO:0000256" key="2">
    <source>
        <dbReference type="ARBA" id="ARBA00022741"/>
    </source>
</evidence>
<name>C0W2X8_9ACTO</name>
<evidence type="ECO:0000313" key="7">
    <source>
        <dbReference type="Proteomes" id="UP000004778"/>
    </source>
</evidence>
<dbReference type="GO" id="GO:0051082">
    <property type="term" value="F:unfolded protein binding"/>
    <property type="evidence" value="ECO:0007669"/>
    <property type="project" value="InterPro"/>
</dbReference>
<keyword evidence="3 5" id="KW-0067">ATP-binding</keyword>
<dbReference type="InterPro" id="IPR020575">
    <property type="entry name" value="Hsp90_N"/>
</dbReference>
<dbReference type="GO" id="GO:0005524">
    <property type="term" value="F:ATP binding"/>
    <property type="evidence" value="ECO:0007669"/>
    <property type="project" value="UniProtKB-KW"/>
</dbReference>
<comment type="similarity">
    <text evidence="1">Belongs to the heat shock protein 90 family.</text>
</comment>
<reference evidence="6 7" key="1">
    <citation type="submission" date="2009-01" db="EMBL/GenBank/DDBJ databases">
        <authorList>
            <person name="Qin X."/>
            <person name="Bachman B."/>
            <person name="Battles P."/>
            <person name="Bell A."/>
            <person name="Bess C."/>
            <person name="Bickham C."/>
            <person name="Chaboub L."/>
            <person name="Chen D."/>
            <person name="Coyle M."/>
            <person name="Deiros D.R."/>
            <person name="Dinh H."/>
            <person name="Forbes L."/>
            <person name="Fowler G."/>
            <person name="Francisco L."/>
            <person name="Fu Q."/>
            <person name="Gubbala S."/>
            <person name="Hale W."/>
            <person name="Han Y."/>
            <person name="Hemphill L."/>
            <person name="Highlander S.K."/>
            <person name="Hirani K."/>
            <person name="Hogues M."/>
            <person name="Jackson L."/>
            <person name="Jakkamsetti A."/>
            <person name="Javaid M."/>
            <person name="Jiang H."/>
            <person name="Korchina V."/>
            <person name="Kovar C."/>
            <person name="Lara F."/>
            <person name="Lee S."/>
            <person name="Mata R."/>
            <person name="Mathew T."/>
            <person name="Moen C."/>
            <person name="Morales K."/>
            <person name="Munidasa M."/>
            <person name="Nazareth L."/>
            <person name="Ngo R."/>
            <person name="Nguyen L."/>
            <person name="Okwuonu G."/>
            <person name="Ongeri F."/>
            <person name="Patil S."/>
            <person name="Petrosino J."/>
            <person name="Pham C."/>
            <person name="Pham P."/>
            <person name="Pu L.-L."/>
            <person name="Puazo M."/>
            <person name="Raj R."/>
            <person name="Reid J."/>
            <person name="Rouhana J."/>
            <person name="Saada N."/>
            <person name="Shang Y."/>
            <person name="Simmons D."/>
            <person name="Thornton R."/>
            <person name="Warren J."/>
            <person name="Weissenberger G."/>
            <person name="Zhang J."/>
            <person name="Zhang L."/>
            <person name="Zhou C."/>
            <person name="Zhu D."/>
            <person name="Muzny D."/>
            <person name="Worley K."/>
            <person name="Gibbs R."/>
        </authorList>
    </citation>
    <scope>NUCLEOTIDE SEQUENCE [LARGE SCALE GENOMIC DNA]</scope>
    <source>
        <strain evidence="6 7">DSM 15434</strain>
    </source>
</reference>
<proteinExistence type="inferred from homology"/>
<dbReference type="SUPFAM" id="SSF55874">
    <property type="entry name" value="ATPase domain of HSP90 chaperone/DNA topoisomerase II/histidine kinase"/>
    <property type="match status" value="1"/>
</dbReference>
<keyword evidence="7" id="KW-1185">Reference proteome</keyword>
<sequence length="609" mass="65959">MADRFQVDLGGMVDLLSRHLYSGPQVYLRELLQNAVDAMTARGQLPEPGQEPMRVRLRTGTAPDGQPTLSVTDTGIGLTADQARELLATIGRSSKRDSLLGEGRREYIGQFGIGMLAAFMVADEIEVISRSYLPGSPAIRWKGRADGTFSLDELDPAGHEIGSQVRLVARRDCEHWLAPDMVTQLARDYAGLLPVDLAIATQVDGEERWLRLTEPVLPWRREYSSRAARDQAMSDYCQSTFGWQPLASIPLEVPVAGVSGVAFVLPQAVAPGSGSHRVYTKQMLLGPRVDKILPEWAFFVRAVINADSLTPTASREDLHEDEVLWQVREALGEQLKSWLTTCLSARGSTAQAIIKTHHLALRAVALTDTTVLDLCARVLPYETTDGLLTLAEARGESELLYTSTTEAFRRVSSVARAQGLTVVNAGYVYDADLVAALGSRLGWPIRELEAKDVVHLLCLPTSQRLAQVAAAVARAEQILQSSETAVMLREFDPAEVPAIVLVDPEAERRAALHAESEASPDLWGGLLGSLDTAPQEPARTLVLNDRSEVTHLLLDAYGEEVFDAALTSLHLSAVMLAGEGLGASQARAYGAGLAELLRSALRPGTGRPG</sequence>
<dbReference type="HOGENOM" id="CLU_028672_0_0_11"/>
<dbReference type="AlphaFoldDB" id="C0W2X8"/>
<dbReference type="Gene3D" id="3.30.230.80">
    <property type="match status" value="1"/>
</dbReference>
<dbReference type="OrthoDB" id="9802640at2"/>
<dbReference type="PANTHER" id="PTHR11528">
    <property type="entry name" value="HEAT SHOCK PROTEIN 90 FAMILY MEMBER"/>
    <property type="match status" value="1"/>
</dbReference>
<feature type="binding site" evidence="5">
    <location>
        <position position="30"/>
    </location>
    <ligand>
        <name>ATP</name>
        <dbReference type="ChEBI" id="CHEBI:30616"/>
    </ligand>
</feature>
<evidence type="ECO:0000256" key="4">
    <source>
        <dbReference type="ARBA" id="ARBA00023186"/>
    </source>
</evidence>
<comment type="caution">
    <text evidence="6">The sequence shown here is derived from an EMBL/GenBank/DDBJ whole genome shotgun (WGS) entry which is preliminary data.</text>
</comment>
<dbReference type="PIRSF" id="PIRSF002583">
    <property type="entry name" value="Hsp90"/>
    <property type="match status" value="1"/>
</dbReference>
<keyword evidence="6" id="KW-0808">Transferase</keyword>
<keyword evidence="6" id="KW-0418">Kinase</keyword>
<dbReference type="eggNOG" id="COG0326">
    <property type="taxonomic scope" value="Bacteria"/>
</dbReference>
<dbReference type="InterPro" id="IPR036890">
    <property type="entry name" value="HATPase_C_sf"/>
</dbReference>